<evidence type="ECO:0000256" key="6">
    <source>
        <dbReference type="SAM" id="Phobius"/>
    </source>
</evidence>
<dbReference type="RefSeq" id="WP_331848882.1">
    <property type="nucleotide sequence ID" value="NZ_JAZHPZ010000017.1"/>
</dbReference>
<keyword evidence="5 6" id="KW-0472">Membrane</keyword>
<reference evidence="7 8" key="1">
    <citation type="submission" date="2024-02" db="EMBL/GenBank/DDBJ databases">
        <title>A nitrogen-fixing paenibacillus bacterium.</title>
        <authorList>
            <person name="Zhang W.L."/>
            <person name="Chen S.F."/>
        </authorList>
    </citation>
    <scope>NUCLEOTIDE SEQUENCE [LARGE SCALE GENOMIC DNA]</scope>
    <source>
        <strain evidence="7 8">M1</strain>
    </source>
</reference>
<keyword evidence="2" id="KW-1003">Cell membrane</keyword>
<evidence type="ECO:0000256" key="5">
    <source>
        <dbReference type="ARBA" id="ARBA00023136"/>
    </source>
</evidence>
<organism evidence="7 8">
    <name type="scientific">Paenibacillus haidiansis</name>
    <dbReference type="NCBI Taxonomy" id="1574488"/>
    <lineage>
        <taxon>Bacteria</taxon>
        <taxon>Bacillati</taxon>
        <taxon>Bacillota</taxon>
        <taxon>Bacilli</taxon>
        <taxon>Bacillales</taxon>
        <taxon>Paenibacillaceae</taxon>
        <taxon>Paenibacillus</taxon>
    </lineage>
</organism>
<dbReference type="Proteomes" id="UP001306950">
    <property type="component" value="Unassembled WGS sequence"/>
</dbReference>
<dbReference type="InterPro" id="IPR003339">
    <property type="entry name" value="ABC/ECF_trnsptr_transmembrane"/>
</dbReference>
<dbReference type="CDD" id="cd16914">
    <property type="entry name" value="EcfT"/>
    <property type="match status" value="1"/>
</dbReference>
<keyword evidence="8" id="KW-1185">Reference proteome</keyword>
<accession>A0ABU7VZB4</accession>
<protein>
    <submittedName>
        <fullName evidence="7">Energy-coupling factor transporter transmembrane component T</fullName>
    </submittedName>
</protein>
<evidence type="ECO:0000256" key="3">
    <source>
        <dbReference type="ARBA" id="ARBA00022692"/>
    </source>
</evidence>
<dbReference type="PANTHER" id="PTHR34857">
    <property type="entry name" value="SLL0384 PROTEIN"/>
    <property type="match status" value="1"/>
</dbReference>
<feature type="transmembrane region" description="Helical" evidence="6">
    <location>
        <begin position="232"/>
        <end position="251"/>
    </location>
</feature>
<dbReference type="PANTHER" id="PTHR34857:SF2">
    <property type="entry name" value="SLL0384 PROTEIN"/>
    <property type="match status" value="1"/>
</dbReference>
<evidence type="ECO:0000313" key="7">
    <source>
        <dbReference type="EMBL" id="MEF2968698.1"/>
    </source>
</evidence>
<feature type="transmembrane region" description="Helical" evidence="6">
    <location>
        <begin position="97"/>
        <end position="119"/>
    </location>
</feature>
<feature type="transmembrane region" description="Helical" evidence="6">
    <location>
        <begin position="20"/>
        <end position="47"/>
    </location>
</feature>
<comment type="caution">
    <text evidence="7">The sequence shown here is derived from an EMBL/GenBank/DDBJ whole genome shotgun (WGS) entry which is preliminary data.</text>
</comment>
<dbReference type="InterPro" id="IPR051611">
    <property type="entry name" value="ECF_transporter_component"/>
</dbReference>
<sequence length="256" mass="29091">MNTSSFFHQADPRSKLIFTVIYLTLLAGSTKELSMAILGVSSVILILCSKLPLAYLWSGLKGILPFLLILFFYHLLFNHHGRILLSVSRIHIHLEGLTTALMFPCKLALIILTTTTFTLTTTPKMLTDGLETLLRPLRFVRFPVRKFVMMSTLAFRFIPLFIDELGSMLNASQLRNARYHGKHLQSKIRSRSRLLIAVLLLVFRRADQLTLAMEARCFPGKETTVSHLHLGFRDWIIIGFAIVLISVQIYIEGGEF</sequence>
<evidence type="ECO:0000256" key="1">
    <source>
        <dbReference type="ARBA" id="ARBA00004141"/>
    </source>
</evidence>
<gene>
    <name evidence="7" type="ORF">V3851_23125</name>
</gene>
<name>A0ABU7VZB4_9BACL</name>
<keyword evidence="3 6" id="KW-0812">Transmembrane</keyword>
<evidence type="ECO:0000256" key="4">
    <source>
        <dbReference type="ARBA" id="ARBA00022989"/>
    </source>
</evidence>
<feature type="transmembrane region" description="Helical" evidence="6">
    <location>
        <begin position="53"/>
        <end position="76"/>
    </location>
</feature>
<evidence type="ECO:0000256" key="2">
    <source>
        <dbReference type="ARBA" id="ARBA00022475"/>
    </source>
</evidence>
<keyword evidence="4 6" id="KW-1133">Transmembrane helix</keyword>
<comment type="subcellular location">
    <subcellularLocation>
        <location evidence="1">Membrane</location>
        <topology evidence="1">Multi-pass membrane protein</topology>
    </subcellularLocation>
</comment>
<dbReference type="EMBL" id="JAZHPZ010000017">
    <property type="protein sequence ID" value="MEF2968698.1"/>
    <property type="molecule type" value="Genomic_DNA"/>
</dbReference>
<evidence type="ECO:0000313" key="8">
    <source>
        <dbReference type="Proteomes" id="UP001306950"/>
    </source>
</evidence>
<dbReference type="Pfam" id="PF02361">
    <property type="entry name" value="CbiQ"/>
    <property type="match status" value="1"/>
</dbReference>
<proteinExistence type="predicted"/>